<evidence type="ECO:0000256" key="3">
    <source>
        <dbReference type="ARBA" id="ARBA00023043"/>
    </source>
</evidence>
<dbReference type="PANTHER" id="PTHR24156:SF3">
    <property type="entry name" value="ANKYRIN REPEAT DOMAIN-CONTAINING PROTEIN 34C-LIKE"/>
    <property type="match status" value="1"/>
</dbReference>
<feature type="compositionally biased region" description="Low complexity" evidence="5">
    <location>
        <begin position="181"/>
        <end position="191"/>
    </location>
</feature>
<keyword evidence="2" id="KW-0677">Repeat</keyword>
<feature type="repeat" description="ANK" evidence="4">
    <location>
        <begin position="20"/>
        <end position="52"/>
    </location>
</feature>
<evidence type="ECO:0000256" key="5">
    <source>
        <dbReference type="SAM" id="MobiDB-lite"/>
    </source>
</evidence>
<sequence>MLLNPEKMLNGDISLASSNAGCIALLKAVSMGKFRMTRLLIEGGADVNVQNEEGQTALILVCMAKLDVKQTVRLLRYLLQHKADPNIKDKRGRTALMFACMNHLDYIVIKVLLQEGSNPVLRDNDGKTAIMYAAESNYTSVLNLLVMASKKKGQDVVIVAAPKSPMSELLTANRFMASESMKSLSLSEKSSQTPGQKLESEFSQQNGKGAVGGSTKRPKPLLKRISMPNLWVRAGSDKKPSVTRPTPETASNFEEINEESTDLMDEDLETLEELNSPVTPEISIEGETCCNQKVLRETLKSTTCRRGSVPTGLPSSTMRNRQRTSRSPLSEPLEEDVLDEEVLDLGKYIPNERRRGSLPSTLPSERKSPTQSTRNRSPAPGERPLSLSPINRRKLVIGPGGRVLERRGSGAQLLDSLAYTRPGTLPPLNINPNPPIPDIRKNACK</sequence>
<dbReference type="InterPro" id="IPR036770">
    <property type="entry name" value="Ankyrin_rpt-contain_sf"/>
</dbReference>
<gene>
    <name evidence="7" type="primary">LOC106176097</name>
</gene>
<feature type="region of interest" description="Disordered" evidence="5">
    <location>
        <begin position="419"/>
        <end position="445"/>
    </location>
</feature>
<dbReference type="SMART" id="SM00248">
    <property type="entry name" value="ANK"/>
    <property type="match status" value="4"/>
</dbReference>
<dbReference type="KEGG" id="lak:106176097"/>
<dbReference type="RefSeq" id="XP_013413779.1">
    <property type="nucleotide sequence ID" value="XM_013558325.1"/>
</dbReference>
<reference evidence="7" key="1">
    <citation type="submission" date="2025-08" db="UniProtKB">
        <authorList>
            <consortium name="RefSeq"/>
        </authorList>
    </citation>
    <scope>IDENTIFICATION</scope>
    <source>
        <tissue evidence="7">Gonads</tissue>
    </source>
</reference>
<accession>A0A1S3JUL1</accession>
<dbReference type="Gene3D" id="1.25.40.20">
    <property type="entry name" value="Ankyrin repeat-containing domain"/>
    <property type="match status" value="1"/>
</dbReference>
<comment type="similarity">
    <text evidence="1">Belongs to the ANKRD34 family.</text>
</comment>
<organism evidence="6 7">
    <name type="scientific">Lingula anatina</name>
    <name type="common">Brachiopod</name>
    <name type="synonym">Lingula unguis</name>
    <dbReference type="NCBI Taxonomy" id="7574"/>
    <lineage>
        <taxon>Eukaryota</taxon>
        <taxon>Metazoa</taxon>
        <taxon>Spiralia</taxon>
        <taxon>Lophotrochozoa</taxon>
        <taxon>Brachiopoda</taxon>
        <taxon>Linguliformea</taxon>
        <taxon>Lingulata</taxon>
        <taxon>Lingulida</taxon>
        <taxon>Linguloidea</taxon>
        <taxon>Lingulidae</taxon>
        <taxon>Lingula</taxon>
    </lineage>
</organism>
<feature type="repeat" description="ANK" evidence="4">
    <location>
        <begin position="91"/>
        <end position="124"/>
    </location>
</feature>
<evidence type="ECO:0000256" key="2">
    <source>
        <dbReference type="ARBA" id="ARBA00022737"/>
    </source>
</evidence>
<dbReference type="InterPro" id="IPR002110">
    <property type="entry name" value="Ankyrin_rpt"/>
</dbReference>
<proteinExistence type="inferred from homology"/>
<dbReference type="PANTHER" id="PTHR24156">
    <property type="entry name" value="ANK_REP_REGION DOMAIN-CONTAINING PROTEIN"/>
    <property type="match status" value="1"/>
</dbReference>
<evidence type="ECO:0000256" key="1">
    <source>
        <dbReference type="ARBA" id="ARBA00010029"/>
    </source>
</evidence>
<evidence type="ECO:0000313" key="6">
    <source>
        <dbReference type="Proteomes" id="UP000085678"/>
    </source>
</evidence>
<evidence type="ECO:0000256" key="4">
    <source>
        <dbReference type="PROSITE-ProRule" id="PRU00023"/>
    </source>
</evidence>
<dbReference type="PROSITE" id="PS50297">
    <property type="entry name" value="ANK_REP_REGION"/>
    <property type="match status" value="1"/>
</dbReference>
<dbReference type="InterPro" id="IPR042637">
    <property type="entry name" value="AN34A/B/C"/>
</dbReference>
<dbReference type="Proteomes" id="UP000085678">
    <property type="component" value="Unplaced"/>
</dbReference>
<feature type="compositionally biased region" description="Acidic residues" evidence="5">
    <location>
        <begin position="332"/>
        <end position="343"/>
    </location>
</feature>
<feature type="region of interest" description="Disordered" evidence="5">
    <location>
        <begin position="303"/>
        <end position="393"/>
    </location>
</feature>
<dbReference type="SUPFAM" id="SSF48403">
    <property type="entry name" value="Ankyrin repeat"/>
    <property type="match status" value="1"/>
</dbReference>
<dbReference type="InParanoid" id="A0A1S3JUL1"/>
<name>A0A1S3JUL1_LINAN</name>
<dbReference type="Pfam" id="PF12796">
    <property type="entry name" value="Ank_2"/>
    <property type="match status" value="1"/>
</dbReference>
<feature type="compositionally biased region" description="Polar residues" evidence="5">
    <location>
        <begin position="358"/>
        <end position="376"/>
    </location>
</feature>
<dbReference type="AlphaFoldDB" id="A0A1S3JUL1"/>
<keyword evidence="3 4" id="KW-0040">ANK repeat</keyword>
<dbReference type="PROSITE" id="PS50088">
    <property type="entry name" value="ANK_REPEAT"/>
    <property type="match status" value="2"/>
</dbReference>
<evidence type="ECO:0000313" key="7">
    <source>
        <dbReference type="RefSeq" id="XP_013413779.1"/>
    </source>
</evidence>
<feature type="region of interest" description="Disordered" evidence="5">
    <location>
        <begin position="181"/>
        <end position="220"/>
    </location>
</feature>
<protein>
    <submittedName>
        <fullName evidence="7">Ankyrin repeat domain-containing protein 34A-like</fullName>
    </submittedName>
</protein>
<dbReference type="Pfam" id="PF13637">
    <property type="entry name" value="Ank_4"/>
    <property type="match status" value="1"/>
</dbReference>
<keyword evidence="6" id="KW-1185">Reference proteome</keyword>
<dbReference type="STRING" id="7574.A0A1S3JUL1"/>
<dbReference type="OrthoDB" id="5406014at2759"/>
<dbReference type="GeneID" id="106176097"/>